<name>A0A2I2L3B6_9VIRU</name>
<sequence>MFNKIDWYYIYNCCKEVYNDIYHETKERVFTDNITPVTQYIKQHSYKKKFENIDENWELLSTTNKRKCIVCEKYYDKDVIHGVCCSEYCKNIYLDNDRKIEKEKLLIVGCPICGKKHKIYQEEIKNIDKKCECKEKKVRWNV</sequence>
<keyword evidence="2" id="KW-1185">Reference proteome</keyword>
<dbReference type="Proteomes" id="UP000236316">
    <property type="component" value="Segment"/>
</dbReference>
<accession>A0A2I2L3B6</accession>
<dbReference type="KEGG" id="vg:35381882"/>
<dbReference type="GeneID" id="35381882"/>
<evidence type="ECO:0000313" key="1">
    <source>
        <dbReference type="EMBL" id="SNW62032.1"/>
    </source>
</evidence>
<gene>
    <name evidence="1" type="ORF">ORPV_128</name>
</gene>
<reference evidence="1" key="1">
    <citation type="submission" date="2017-08" db="EMBL/GenBank/DDBJ databases">
        <authorList>
            <consortium name="Urmite Genomes"/>
        </authorList>
    </citation>
    <scope>NUCLEOTIDE SEQUENCE [LARGE SCALE GENOMIC DNA]</scope>
    <source>
        <strain evidence="1">IHUMI-LCC2</strain>
    </source>
</reference>
<evidence type="ECO:0000313" key="2">
    <source>
        <dbReference type="Proteomes" id="UP000236316"/>
    </source>
</evidence>
<dbReference type="RefSeq" id="YP_009448334.1">
    <property type="nucleotide sequence ID" value="NC_036594.1"/>
</dbReference>
<protein>
    <submittedName>
        <fullName evidence="1">Uncharacterized protein</fullName>
    </submittedName>
</protein>
<proteinExistence type="predicted"/>
<organism evidence="1">
    <name type="scientific">Orpheovirus IHUMI-LCC2</name>
    <dbReference type="NCBI Taxonomy" id="2023057"/>
    <lineage>
        <taxon>Viruses</taxon>
        <taxon>Varidnaviria</taxon>
        <taxon>Bamfordvirae</taxon>
        <taxon>Nucleocytoviricota</taxon>
        <taxon>Megaviricetes</taxon>
        <taxon>Pimascovirales</taxon>
        <taxon>Ocovirineae</taxon>
        <taxon>Orpheoviridae</taxon>
        <taxon>Alphaorpheovirus</taxon>
        <taxon>Alphaorpheovirus massiliense</taxon>
    </lineage>
</organism>
<dbReference type="EMBL" id="LT906555">
    <property type="protein sequence ID" value="SNW62032.1"/>
    <property type="molecule type" value="Genomic_DNA"/>
</dbReference>